<evidence type="ECO:0000256" key="6">
    <source>
        <dbReference type="PIRSR" id="PIRSR000337-1"/>
    </source>
</evidence>
<evidence type="ECO:0000313" key="9">
    <source>
        <dbReference type="Proteomes" id="UP000256900"/>
    </source>
</evidence>
<dbReference type="GO" id="GO:0016705">
    <property type="term" value="F:oxidoreductase activity, acting on paired donors, with incorporation or reduction of molecular oxygen"/>
    <property type="evidence" value="ECO:0007669"/>
    <property type="project" value="InterPro"/>
</dbReference>
<feature type="binding site" evidence="6">
    <location>
        <position position="100"/>
    </location>
    <ligand>
        <name>FMN</name>
        <dbReference type="ChEBI" id="CHEBI:58210"/>
    </ligand>
</feature>
<protein>
    <submittedName>
        <fullName evidence="8">FMN-dependent oxidoreductase (Nitrilotriacetate monooxygenase family)</fullName>
    </submittedName>
</protein>
<dbReference type="SUPFAM" id="SSF51679">
    <property type="entry name" value="Bacterial luciferase-like"/>
    <property type="match status" value="1"/>
</dbReference>
<comment type="caution">
    <text evidence="8">The sequence shown here is derived from an EMBL/GenBank/DDBJ whole genome shotgun (WGS) entry which is preliminary data.</text>
</comment>
<evidence type="ECO:0000256" key="3">
    <source>
        <dbReference type="ARBA" id="ARBA00023002"/>
    </source>
</evidence>
<gene>
    <name evidence="8" type="ORF">DES32_2907</name>
</gene>
<keyword evidence="3" id="KW-0560">Oxidoreductase</keyword>
<dbReference type="PIRSF" id="PIRSF000337">
    <property type="entry name" value="NTA_MOA"/>
    <property type="match status" value="1"/>
</dbReference>
<dbReference type="InterPro" id="IPR036661">
    <property type="entry name" value="Luciferase-like_sf"/>
</dbReference>
<comment type="similarity">
    <text evidence="5">Belongs to the NtaA/SnaA/DszA monooxygenase family.</text>
</comment>
<proteinExistence type="inferred from homology"/>
<keyword evidence="1 6" id="KW-0285">Flavoprotein</keyword>
<feature type="binding site" evidence="6">
    <location>
        <position position="150"/>
    </location>
    <ligand>
        <name>FMN</name>
        <dbReference type="ChEBI" id="CHEBI:58210"/>
    </ligand>
</feature>
<feature type="binding site" evidence="6">
    <location>
        <position position="224"/>
    </location>
    <ligand>
        <name>FMN</name>
        <dbReference type="ChEBI" id="CHEBI:58210"/>
    </ligand>
</feature>
<dbReference type="Proteomes" id="UP000256900">
    <property type="component" value="Unassembled WGS sequence"/>
</dbReference>
<feature type="binding site" evidence="6">
    <location>
        <position position="154"/>
    </location>
    <ligand>
        <name>FMN</name>
        <dbReference type="ChEBI" id="CHEBI:58210"/>
    </ligand>
</feature>
<sequence>MGARPDQLKLGLFLNGGHHSGGWRHPDANANTDISFADCARLVQKAERGKFDLLFLADFLAADAASDPVRSKMTWAAYLEPLTLLSALSAATTHIGLVGTATTSYNEPFHVARKFASLDHISSGRAGWNLVTTVNGAEAQNFNRNAHFAHADRYQRAEEFVDVVFGLWDSWDDDAFVRDKVSGRYYEPEKVHVLDHRGQHFSVRGPLNIARPPQGRPVIVQAGSSEPGKELAARTAEVIFTAQNEIGEAQDFYADVKGRMTKFGRSPDQLKILPGLSIIVGRTEQQAADKLGLLQSLTPPEVGARMLSSMLDIDLSGYSVDGPLPDVLPPTNGGKARQALIAAMARRENLTIRDLYSKMVTSRGHGFAIGSVERVADYIQEWFESYAFDGFNFMPPWLDGGLNDFVDLVVPELQRRGILRREYEGRTLRENLGLERPESRYADSTHISASQGA</sequence>
<feature type="binding site" evidence="6">
    <location>
        <position position="225"/>
    </location>
    <ligand>
        <name>FMN</name>
        <dbReference type="ChEBI" id="CHEBI:58210"/>
    </ligand>
</feature>
<name>A0A3D9YT49_9HYPH</name>
<keyword evidence="9" id="KW-1185">Reference proteome</keyword>
<dbReference type="EMBL" id="QUMO01000005">
    <property type="protein sequence ID" value="REF84062.1"/>
    <property type="molecule type" value="Genomic_DNA"/>
</dbReference>
<evidence type="ECO:0000256" key="1">
    <source>
        <dbReference type="ARBA" id="ARBA00022630"/>
    </source>
</evidence>
<dbReference type="OrthoDB" id="9779442at2"/>
<organism evidence="8 9">
    <name type="scientific">Methylovirgula ligni</name>
    <dbReference type="NCBI Taxonomy" id="569860"/>
    <lineage>
        <taxon>Bacteria</taxon>
        <taxon>Pseudomonadati</taxon>
        <taxon>Pseudomonadota</taxon>
        <taxon>Alphaproteobacteria</taxon>
        <taxon>Hyphomicrobiales</taxon>
        <taxon>Beijerinckiaceae</taxon>
        <taxon>Methylovirgula</taxon>
    </lineage>
</organism>
<dbReference type="GO" id="GO:0004497">
    <property type="term" value="F:monooxygenase activity"/>
    <property type="evidence" value="ECO:0007669"/>
    <property type="project" value="UniProtKB-KW"/>
</dbReference>
<feature type="domain" description="Luciferase-like" evidence="7">
    <location>
        <begin position="27"/>
        <end position="384"/>
    </location>
</feature>
<dbReference type="InterPro" id="IPR016215">
    <property type="entry name" value="NTA_MOA"/>
</dbReference>
<keyword evidence="2 6" id="KW-0288">FMN</keyword>
<dbReference type="RefSeq" id="WP_115837604.1">
    <property type="nucleotide sequence ID" value="NZ_CP025086.1"/>
</dbReference>
<dbReference type="Gene3D" id="3.20.20.30">
    <property type="entry name" value="Luciferase-like domain"/>
    <property type="match status" value="1"/>
</dbReference>
<evidence type="ECO:0000256" key="5">
    <source>
        <dbReference type="ARBA" id="ARBA00033748"/>
    </source>
</evidence>
<dbReference type="Pfam" id="PF00296">
    <property type="entry name" value="Bac_luciferase"/>
    <property type="match status" value="1"/>
</dbReference>
<evidence type="ECO:0000259" key="7">
    <source>
        <dbReference type="Pfam" id="PF00296"/>
    </source>
</evidence>
<evidence type="ECO:0000313" key="8">
    <source>
        <dbReference type="EMBL" id="REF84062.1"/>
    </source>
</evidence>
<evidence type="ECO:0000256" key="2">
    <source>
        <dbReference type="ARBA" id="ARBA00022643"/>
    </source>
</evidence>
<dbReference type="AlphaFoldDB" id="A0A3D9YT49"/>
<keyword evidence="4 8" id="KW-0503">Monooxygenase</keyword>
<dbReference type="NCBIfam" id="TIGR03860">
    <property type="entry name" value="FMN_nitrolo"/>
    <property type="match status" value="1"/>
</dbReference>
<evidence type="ECO:0000256" key="4">
    <source>
        <dbReference type="ARBA" id="ARBA00023033"/>
    </source>
</evidence>
<feature type="binding site" evidence="6">
    <location>
        <position position="58"/>
    </location>
    <ligand>
        <name>FMN</name>
        <dbReference type="ChEBI" id="CHEBI:58210"/>
    </ligand>
</feature>
<reference evidence="8 9" key="1">
    <citation type="submission" date="2018-08" db="EMBL/GenBank/DDBJ databases">
        <title>Genomic Encyclopedia of Type Strains, Phase IV (KMG-IV): sequencing the most valuable type-strain genomes for metagenomic binning, comparative biology and taxonomic classification.</title>
        <authorList>
            <person name="Goeker M."/>
        </authorList>
    </citation>
    <scope>NUCLEOTIDE SEQUENCE [LARGE SCALE GENOMIC DNA]</scope>
    <source>
        <strain evidence="8 9">BW863</strain>
    </source>
</reference>
<dbReference type="PANTHER" id="PTHR30011">
    <property type="entry name" value="ALKANESULFONATE MONOOXYGENASE-RELATED"/>
    <property type="match status" value="1"/>
</dbReference>
<dbReference type="InterPro" id="IPR051260">
    <property type="entry name" value="Diverse_substr_monoxygenases"/>
</dbReference>
<dbReference type="PANTHER" id="PTHR30011:SF16">
    <property type="entry name" value="C2H2 FINGER DOMAIN TRANSCRIPTION FACTOR (EUROFUNG)-RELATED"/>
    <property type="match status" value="1"/>
</dbReference>
<dbReference type="InterPro" id="IPR011251">
    <property type="entry name" value="Luciferase-like_dom"/>
</dbReference>
<accession>A0A3D9YT49</accession>
<dbReference type="CDD" id="cd01095">
    <property type="entry name" value="Nitrilotriacetate_monoxgenase"/>
    <property type="match status" value="1"/>
</dbReference>